<gene>
    <name evidence="1" type="ORF">KPL37_08935</name>
</gene>
<accession>A0ABS6BSH3</accession>
<evidence type="ECO:0000313" key="2">
    <source>
        <dbReference type="Proteomes" id="UP000776252"/>
    </source>
</evidence>
<keyword evidence="2" id="KW-1185">Reference proteome</keyword>
<dbReference type="RefSeq" id="WP_216148191.1">
    <property type="nucleotide sequence ID" value="NZ_JAHLDV010000015.1"/>
</dbReference>
<protein>
    <submittedName>
        <fullName evidence="1">Uncharacterized protein</fullName>
    </submittedName>
</protein>
<proteinExistence type="predicted"/>
<name>A0ABS6BSH3_9CLOT</name>
<organism evidence="1 2">
    <name type="scientific">Clostridium frigoris</name>
    <dbReference type="NCBI Taxonomy" id="205327"/>
    <lineage>
        <taxon>Bacteria</taxon>
        <taxon>Bacillati</taxon>
        <taxon>Bacillota</taxon>
        <taxon>Clostridia</taxon>
        <taxon>Eubacteriales</taxon>
        <taxon>Clostridiaceae</taxon>
        <taxon>Clostridium</taxon>
    </lineage>
</organism>
<evidence type="ECO:0000313" key="1">
    <source>
        <dbReference type="EMBL" id="MBU3159875.1"/>
    </source>
</evidence>
<comment type="caution">
    <text evidence="1">The sequence shown here is derived from an EMBL/GenBank/DDBJ whole genome shotgun (WGS) entry which is preliminary data.</text>
</comment>
<reference evidence="1 2" key="1">
    <citation type="submission" date="2021-06" db="EMBL/GenBank/DDBJ databases">
        <title>Clostridia strains as spoilage organisms.</title>
        <authorList>
            <person name="Wambui J."/>
            <person name="Stephan R."/>
            <person name="Stevens M.J.A."/>
        </authorList>
    </citation>
    <scope>NUCLEOTIDE SEQUENCE [LARGE SCALE GENOMIC DNA]</scope>
    <source>
        <strain evidence="1 2">DSM 14204</strain>
    </source>
</reference>
<dbReference type="Proteomes" id="UP000776252">
    <property type="component" value="Unassembled WGS sequence"/>
</dbReference>
<dbReference type="EMBL" id="JAHLDV010000015">
    <property type="protein sequence ID" value="MBU3159875.1"/>
    <property type="molecule type" value="Genomic_DNA"/>
</dbReference>
<sequence>MERIIENILKDDFVEYAKVYELEALNGMSKKEVKIVKKKLGIQTVTSVKQEERLWLWYIPKNIWSRYLLRK</sequence>